<dbReference type="EMBL" id="STGU01000028">
    <property type="protein sequence ID" value="THV29953.1"/>
    <property type="molecule type" value="Genomic_DNA"/>
</dbReference>
<dbReference type="Proteomes" id="UP000307378">
    <property type="component" value="Unassembled WGS sequence"/>
</dbReference>
<dbReference type="RefSeq" id="WP_136543544.1">
    <property type="nucleotide sequence ID" value="NZ_STGU01000028.1"/>
</dbReference>
<accession>A0A4S8PH74</accession>
<dbReference type="AlphaFoldDB" id="A0A4S8PH74"/>
<name>A0A4S8PH74_9HYPH</name>
<organism evidence="1 2">
    <name type="scientific">Rhizobium rosettiformans W3</name>
    <dbReference type="NCBI Taxonomy" id="538378"/>
    <lineage>
        <taxon>Bacteria</taxon>
        <taxon>Pseudomonadati</taxon>
        <taxon>Pseudomonadota</taxon>
        <taxon>Alphaproteobacteria</taxon>
        <taxon>Hyphomicrobiales</taxon>
        <taxon>Rhizobiaceae</taxon>
        <taxon>Rhizobium/Agrobacterium group</taxon>
        <taxon>Rhizobium</taxon>
    </lineage>
</organism>
<evidence type="ECO:0000313" key="1">
    <source>
        <dbReference type="EMBL" id="THV29953.1"/>
    </source>
</evidence>
<protein>
    <submittedName>
        <fullName evidence="1">Uncharacterized protein</fullName>
    </submittedName>
</protein>
<reference evidence="1 2" key="1">
    <citation type="submission" date="2019-04" db="EMBL/GenBank/DDBJ databases">
        <title>genome sequence of strain W3.</title>
        <authorList>
            <person name="Gao J."/>
            <person name="Sun J."/>
        </authorList>
    </citation>
    <scope>NUCLEOTIDE SEQUENCE [LARGE SCALE GENOMIC DNA]</scope>
    <source>
        <strain evidence="1 2">W3</strain>
    </source>
</reference>
<comment type="caution">
    <text evidence="1">The sequence shown here is derived from an EMBL/GenBank/DDBJ whole genome shotgun (WGS) entry which is preliminary data.</text>
</comment>
<sequence length="124" mass="14174">MIEETVSAETHDEDLSFLKRPWRGVKLCTLKVIEEVHRNGQAVAVAWPDEGRFEGKNWHFNTEHEGFEALLIDRITAGAMLSVHNALKAENQAKFEDWVQKGRGHFAKMHELSMSRISVSFVGR</sequence>
<gene>
    <name evidence="1" type="ORF">FAA86_23110</name>
</gene>
<proteinExistence type="predicted"/>
<evidence type="ECO:0000313" key="2">
    <source>
        <dbReference type="Proteomes" id="UP000307378"/>
    </source>
</evidence>